<accession>A0A8X6KYS0</accession>
<reference evidence="2" key="1">
    <citation type="submission" date="2020-07" db="EMBL/GenBank/DDBJ databases">
        <title>Multicomponent nature underlies the extraordinary mechanical properties of spider dragline silk.</title>
        <authorList>
            <person name="Kono N."/>
            <person name="Nakamura H."/>
            <person name="Mori M."/>
            <person name="Yoshida Y."/>
            <person name="Ohtoshi R."/>
            <person name="Malay A.D."/>
            <person name="Moran D.A.P."/>
            <person name="Tomita M."/>
            <person name="Numata K."/>
            <person name="Arakawa K."/>
        </authorList>
    </citation>
    <scope>NUCLEOTIDE SEQUENCE</scope>
</reference>
<dbReference type="EMBL" id="BMAO01033386">
    <property type="protein sequence ID" value="GFQ89196.1"/>
    <property type="molecule type" value="Genomic_DNA"/>
</dbReference>
<evidence type="ECO:0000256" key="1">
    <source>
        <dbReference type="SAM" id="Coils"/>
    </source>
</evidence>
<evidence type="ECO:0000313" key="3">
    <source>
        <dbReference type="Proteomes" id="UP000887116"/>
    </source>
</evidence>
<protein>
    <submittedName>
        <fullName evidence="2">Uncharacterized protein</fullName>
    </submittedName>
</protein>
<name>A0A8X6KYS0_TRICU</name>
<keyword evidence="3" id="KW-1185">Reference proteome</keyword>
<gene>
    <name evidence="2" type="ORF">TNCT_706921</name>
</gene>
<organism evidence="2 3">
    <name type="scientific">Trichonephila clavata</name>
    <name type="common">Joro spider</name>
    <name type="synonym">Nephila clavata</name>
    <dbReference type="NCBI Taxonomy" id="2740835"/>
    <lineage>
        <taxon>Eukaryota</taxon>
        <taxon>Metazoa</taxon>
        <taxon>Ecdysozoa</taxon>
        <taxon>Arthropoda</taxon>
        <taxon>Chelicerata</taxon>
        <taxon>Arachnida</taxon>
        <taxon>Araneae</taxon>
        <taxon>Araneomorphae</taxon>
        <taxon>Entelegynae</taxon>
        <taxon>Araneoidea</taxon>
        <taxon>Nephilidae</taxon>
        <taxon>Trichonephila</taxon>
    </lineage>
</organism>
<sequence length="128" mass="14357">MNQVTLKTNAMNYETLEEEMVQIERQAPEKLKRPAIECIEQNSTKSKGIEVQCIGTMKILRPHYAAILEDSVVFSGCIMKALTDVDKDLSEEEIKKVDELMKRSKKIYDKIKKLKGGSSNSTSTGSGN</sequence>
<comment type="caution">
    <text evidence="2">The sequence shown here is derived from an EMBL/GenBank/DDBJ whole genome shotgun (WGS) entry which is preliminary data.</text>
</comment>
<proteinExistence type="predicted"/>
<dbReference type="AlphaFoldDB" id="A0A8X6KYS0"/>
<dbReference type="Proteomes" id="UP000887116">
    <property type="component" value="Unassembled WGS sequence"/>
</dbReference>
<evidence type="ECO:0000313" key="2">
    <source>
        <dbReference type="EMBL" id="GFQ89196.1"/>
    </source>
</evidence>
<feature type="coiled-coil region" evidence="1">
    <location>
        <begin position="6"/>
        <end position="33"/>
    </location>
</feature>
<keyword evidence="1" id="KW-0175">Coiled coil</keyword>